<accession>A0A1I1NSR2</accession>
<proteinExistence type="predicted"/>
<name>A0A1I1NSR2_9GAMM</name>
<dbReference type="AlphaFoldDB" id="A0A1I1NSR2"/>
<organism evidence="2 3">
    <name type="scientific">Thiohalospira halophila DSM 15071</name>
    <dbReference type="NCBI Taxonomy" id="1123397"/>
    <lineage>
        <taxon>Bacteria</taxon>
        <taxon>Pseudomonadati</taxon>
        <taxon>Pseudomonadota</taxon>
        <taxon>Gammaproteobacteria</taxon>
        <taxon>Thiohalospirales</taxon>
        <taxon>Thiohalospiraceae</taxon>
        <taxon>Thiohalospira</taxon>
    </lineage>
</organism>
<feature type="region of interest" description="Disordered" evidence="1">
    <location>
        <begin position="1"/>
        <end position="29"/>
    </location>
</feature>
<dbReference type="Proteomes" id="UP000198611">
    <property type="component" value="Unassembled WGS sequence"/>
</dbReference>
<dbReference type="RefSeq" id="WP_240307975.1">
    <property type="nucleotide sequence ID" value="NZ_FOMJ01000001.1"/>
</dbReference>
<reference evidence="2 3" key="1">
    <citation type="submission" date="2016-10" db="EMBL/GenBank/DDBJ databases">
        <authorList>
            <person name="de Groot N.N."/>
        </authorList>
    </citation>
    <scope>NUCLEOTIDE SEQUENCE [LARGE SCALE GENOMIC DNA]</scope>
    <source>
        <strain evidence="2 3">HL3</strain>
    </source>
</reference>
<evidence type="ECO:0000256" key="1">
    <source>
        <dbReference type="SAM" id="MobiDB-lite"/>
    </source>
</evidence>
<gene>
    <name evidence="2" type="ORF">SAMN05660831_00406</name>
</gene>
<protein>
    <submittedName>
        <fullName evidence="2">Uncharacterized protein</fullName>
    </submittedName>
</protein>
<sequence>MGHFANAEEIGALEKDLEAERPVPNKDPDQTHVVYWHVFRRREDVVAFARSVMLESGEELVAGHCEDDLGPLWWLGVRVDDLSKWGNRSAIHKIDAGDGENPGSSML</sequence>
<dbReference type="EMBL" id="FOMJ01000001">
    <property type="protein sequence ID" value="SFD00322.1"/>
    <property type="molecule type" value="Genomic_DNA"/>
</dbReference>
<evidence type="ECO:0000313" key="3">
    <source>
        <dbReference type="Proteomes" id="UP000198611"/>
    </source>
</evidence>
<feature type="compositionally biased region" description="Basic and acidic residues" evidence="1">
    <location>
        <begin position="12"/>
        <end position="29"/>
    </location>
</feature>
<keyword evidence="3" id="KW-1185">Reference proteome</keyword>
<evidence type="ECO:0000313" key="2">
    <source>
        <dbReference type="EMBL" id="SFD00322.1"/>
    </source>
</evidence>